<evidence type="ECO:0000313" key="2">
    <source>
        <dbReference type="Proteomes" id="UP000299102"/>
    </source>
</evidence>
<accession>A0A4C1YH50</accession>
<dbReference type="Proteomes" id="UP000299102">
    <property type="component" value="Unassembled WGS sequence"/>
</dbReference>
<gene>
    <name evidence="1" type="ORF">EVAR_103946_1</name>
</gene>
<reference evidence="1 2" key="1">
    <citation type="journal article" date="2019" name="Commun. Biol.">
        <title>The bagworm genome reveals a unique fibroin gene that provides high tensile strength.</title>
        <authorList>
            <person name="Kono N."/>
            <person name="Nakamura H."/>
            <person name="Ohtoshi R."/>
            <person name="Tomita M."/>
            <person name="Numata K."/>
            <person name="Arakawa K."/>
        </authorList>
    </citation>
    <scope>NUCLEOTIDE SEQUENCE [LARGE SCALE GENOMIC DNA]</scope>
</reference>
<dbReference type="EMBL" id="BGZK01001182">
    <property type="protein sequence ID" value="GBP73665.1"/>
    <property type="molecule type" value="Genomic_DNA"/>
</dbReference>
<organism evidence="1 2">
    <name type="scientific">Eumeta variegata</name>
    <name type="common">Bagworm moth</name>
    <name type="synonym">Eumeta japonica</name>
    <dbReference type="NCBI Taxonomy" id="151549"/>
    <lineage>
        <taxon>Eukaryota</taxon>
        <taxon>Metazoa</taxon>
        <taxon>Ecdysozoa</taxon>
        <taxon>Arthropoda</taxon>
        <taxon>Hexapoda</taxon>
        <taxon>Insecta</taxon>
        <taxon>Pterygota</taxon>
        <taxon>Neoptera</taxon>
        <taxon>Endopterygota</taxon>
        <taxon>Lepidoptera</taxon>
        <taxon>Glossata</taxon>
        <taxon>Ditrysia</taxon>
        <taxon>Tineoidea</taxon>
        <taxon>Psychidae</taxon>
        <taxon>Oiketicinae</taxon>
        <taxon>Eumeta</taxon>
    </lineage>
</organism>
<sequence length="69" mass="8100">MLIQNIRRLYLHLLRGWIIDDDKYDFIRFSGEQLPSSVADIIIQSGLPSNQRNRYHLSDWPSVARESKG</sequence>
<keyword evidence="2" id="KW-1185">Reference proteome</keyword>
<name>A0A4C1YH50_EUMVA</name>
<dbReference type="AlphaFoldDB" id="A0A4C1YH50"/>
<proteinExistence type="predicted"/>
<protein>
    <submittedName>
        <fullName evidence="1">Uncharacterized protein</fullName>
    </submittedName>
</protein>
<evidence type="ECO:0000313" key="1">
    <source>
        <dbReference type="EMBL" id="GBP73665.1"/>
    </source>
</evidence>
<comment type="caution">
    <text evidence="1">The sequence shown here is derived from an EMBL/GenBank/DDBJ whole genome shotgun (WGS) entry which is preliminary data.</text>
</comment>